<feature type="compositionally biased region" description="Basic and acidic residues" evidence="2">
    <location>
        <begin position="126"/>
        <end position="143"/>
    </location>
</feature>
<evidence type="ECO:0000256" key="2">
    <source>
        <dbReference type="SAM" id="MobiDB-lite"/>
    </source>
</evidence>
<proteinExistence type="predicted"/>
<evidence type="ECO:0000313" key="5">
    <source>
        <dbReference type="Proteomes" id="UP000759298"/>
    </source>
</evidence>
<accession>A0ABS7PFX1</accession>
<name>A0ABS7PFX1_9SPHN</name>
<gene>
    <name evidence="4" type="ORF">KYN89_10100</name>
</gene>
<keyword evidence="1" id="KW-0175">Coiled coil</keyword>
<keyword evidence="3" id="KW-0812">Transmembrane</keyword>
<keyword evidence="3" id="KW-0472">Membrane</keyword>
<keyword evidence="5" id="KW-1185">Reference proteome</keyword>
<feature type="transmembrane region" description="Helical" evidence="3">
    <location>
        <begin position="12"/>
        <end position="30"/>
    </location>
</feature>
<comment type="caution">
    <text evidence="4">The sequence shown here is derived from an EMBL/GenBank/DDBJ whole genome shotgun (WGS) entry which is preliminary data.</text>
</comment>
<feature type="coiled-coil region" evidence="1">
    <location>
        <begin position="30"/>
        <end position="57"/>
    </location>
</feature>
<dbReference type="Proteomes" id="UP000759298">
    <property type="component" value="Unassembled WGS sequence"/>
</dbReference>
<evidence type="ECO:0000256" key="3">
    <source>
        <dbReference type="SAM" id="Phobius"/>
    </source>
</evidence>
<feature type="region of interest" description="Disordered" evidence="2">
    <location>
        <begin position="119"/>
        <end position="147"/>
    </location>
</feature>
<reference evidence="4 5" key="1">
    <citation type="submission" date="2021-07" db="EMBL/GenBank/DDBJ databases">
        <title>Alteriqipengyuania abyssalis NZ-12B nov, sp.nov isolated from deep sea sponge in pacific ocean.</title>
        <authorList>
            <person name="Tareen S."/>
            <person name="Wink J."/>
        </authorList>
    </citation>
    <scope>NUCLEOTIDE SEQUENCE [LARGE SCALE GENOMIC DNA]</scope>
    <source>
        <strain evidence="4 5">NZ-12B</strain>
    </source>
</reference>
<evidence type="ECO:0000256" key="1">
    <source>
        <dbReference type="SAM" id="Coils"/>
    </source>
</evidence>
<organism evidence="4 5">
    <name type="scientific">Alteriqipengyuania abyssalis</name>
    <dbReference type="NCBI Taxonomy" id="2860200"/>
    <lineage>
        <taxon>Bacteria</taxon>
        <taxon>Pseudomonadati</taxon>
        <taxon>Pseudomonadota</taxon>
        <taxon>Alphaproteobacteria</taxon>
        <taxon>Sphingomonadales</taxon>
        <taxon>Erythrobacteraceae</taxon>
        <taxon>Alteriqipengyuania</taxon>
    </lineage>
</organism>
<dbReference type="RefSeq" id="WP_222824978.1">
    <property type="nucleotide sequence ID" value="NZ_JAHWXP010000003.1"/>
</dbReference>
<evidence type="ECO:0008006" key="6">
    <source>
        <dbReference type="Google" id="ProtNLM"/>
    </source>
</evidence>
<keyword evidence="3" id="KW-1133">Transmembrane helix</keyword>
<dbReference type="EMBL" id="JAHWXP010000003">
    <property type="protein sequence ID" value="MBY8337403.1"/>
    <property type="molecule type" value="Genomic_DNA"/>
</dbReference>
<protein>
    <recommendedName>
        <fullName evidence="6">Cell division protein FtsL</fullName>
    </recommendedName>
</protein>
<evidence type="ECO:0000313" key="4">
    <source>
        <dbReference type="EMBL" id="MBY8337403.1"/>
    </source>
</evidence>
<sequence>MVRGSRLRQIGWAICIGIVFGGFMLLTFRVNAVKSEVVRAERQIVALEQEKLALETEFETRANQQQLADWNAIEFGYAPPRADQFLETERQLASFSAPRAPGSPAPIRFAREMEASDYPELVSPLADHDGDGSQDETSSKEAELAAAAAGDAHLALASLDR</sequence>